<gene>
    <name evidence="6" type="primary">LOC101849166</name>
</gene>
<dbReference type="Pfam" id="PF20067">
    <property type="entry name" value="SSL_N"/>
    <property type="match status" value="1"/>
</dbReference>
<dbReference type="SUPFAM" id="SSF63829">
    <property type="entry name" value="Calcium-dependent phosphotriesterase"/>
    <property type="match status" value="1"/>
</dbReference>
<name>A0ABM1ABL8_APLCA</name>
<dbReference type="Pfam" id="PF03088">
    <property type="entry name" value="Str_synth"/>
    <property type="match status" value="1"/>
</dbReference>
<dbReference type="PANTHER" id="PTHR10426">
    <property type="entry name" value="STRICTOSIDINE SYNTHASE-RELATED"/>
    <property type="match status" value="1"/>
</dbReference>
<proteinExistence type="inferred from homology"/>
<comment type="similarity">
    <text evidence="1">Belongs to the strictosidine synthase family.</text>
</comment>
<evidence type="ECO:0000256" key="3">
    <source>
        <dbReference type="SAM" id="Phobius"/>
    </source>
</evidence>
<keyword evidence="3" id="KW-0472">Membrane</keyword>
<keyword evidence="2" id="KW-0325">Glycoprotein</keyword>
<feature type="transmembrane region" description="Helical" evidence="3">
    <location>
        <begin position="7"/>
        <end position="25"/>
    </location>
</feature>
<evidence type="ECO:0000313" key="6">
    <source>
        <dbReference type="RefSeq" id="XP_012944585.2"/>
    </source>
</evidence>
<dbReference type="InterPro" id="IPR011042">
    <property type="entry name" value="6-blade_b-propeller_TolB-like"/>
</dbReference>
<dbReference type="InterPro" id="IPR018119">
    <property type="entry name" value="Strictosidine_synth_cons-reg"/>
</dbReference>
<protein>
    <submittedName>
        <fullName evidence="6">Adipocyte plasma membrane-associated protein</fullName>
    </submittedName>
</protein>
<dbReference type="Gene3D" id="2.120.10.30">
    <property type="entry name" value="TolB, C-terminal domain"/>
    <property type="match status" value="1"/>
</dbReference>
<reference evidence="6" key="1">
    <citation type="submission" date="2025-08" db="UniProtKB">
        <authorList>
            <consortium name="RefSeq"/>
        </authorList>
    </citation>
    <scope>IDENTIFICATION</scope>
</reference>
<evidence type="ECO:0000313" key="5">
    <source>
        <dbReference type="Proteomes" id="UP000694888"/>
    </source>
</evidence>
<evidence type="ECO:0000256" key="1">
    <source>
        <dbReference type="ARBA" id="ARBA00009191"/>
    </source>
</evidence>
<evidence type="ECO:0000256" key="2">
    <source>
        <dbReference type="ARBA" id="ARBA00023180"/>
    </source>
</evidence>
<accession>A0ABM1ABL8</accession>
<evidence type="ECO:0000259" key="4">
    <source>
        <dbReference type="Pfam" id="PF03088"/>
    </source>
</evidence>
<organism evidence="5 6">
    <name type="scientific">Aplysia californica</name>
    <name type="common">California sea hare</name>
    <dbReference type="NCBI Taxonomy" id="6500"/>
    <lineage>
        <taxon>Eukaryota</taxon>
        <taxon>Metazoa</taxon>
        <taxon>Spiralia</taxon>
        <taxon>Lophotrochozoa</taxon>
        <taxon>Mollusca</taxon>
        <taxon>Gastropoda</taxon>
        <taxon>Heterobranchia</taxon>
        <taxon>Euthyneura</taxon>
        <taxon>Tectipleura</taxon>
        <taxon>Aplysiida</taxon>
        <taxon>Aplysioidea</taxon>
        <taxon>Aplysiidae</taxon>
        <taxon>Aplysia</taxon>
    </lineage>
</organism>
<feature type="domain" description="Strictosidine synthase conserved region" evidence="4">
    <location>
        <begin position="147"/>
        <end position="234"/>
    </location>
</feature>
<sequence>MPSRQSLWTASALVAAAGVAVIYFIPSPIDPDPVSLGDSLPRLEGPLSVNTHLQRLEKLFEGQIIGPESFAAGSDGEERYHNKYYFYVIGSYELEPECGRPKGMKVDSSGRLVVADAYNGILRIDVDSGETEVLVDRFNGSRFLFLNALDIASDGTIYFSDSSTKWERRDYRYEVIETNKLGRVLALSPQSKEVRIVQDGLYLPNGLSLSEDENFLLVAEMSVSRISRIYLKGPRANSVEVLTENLPGYPDNIKRNSRGNYYVGMGSVRFQGSSPIGSFLDLVGPYPPIKRFITKIVPASLFDVFLPKHAMLLEMDEEGNIVTSHHDPGALVVRAVSEAFEHSGKIYIGHFKIPYIGVIKKSIFVSE</sequence>
<keyword evidence="3" id="KW-0812">Transmembrane</keyword>
<dbReference type="RefSeq" id="XP_012944585.2">
    <property type="nucleotide sequence ID" value="XM_013089131.2"/>
</dbReference>
<dbReference type="GeneID" id="101849166"/>
<dbReference type="PANTHER" id="PTHR10426:SF20">
    <property type="entry name" value="ADIPOCYTE PLASMA MEMBRANE-ASSOCIATED PROTEIN"/>
    <property type="match status" value="1"/>
</dbReference>
<dbReference type="Proteomes" id="UP000694888">
    <property type="component" value="Unplaced"/>
</dbReference>
<keyword evidence="3" id="KW-1133">Transmembrane helix</keyword>
<keyword evidence="5" id="KW-1185">Reference proteome</keyword>